<accession>T0PME8</accession>
<name>T0PME8_SAPDV</name>
<gene>
    <name evidence="1" type="ORF">SDRG_15589</name>
</gene>
<dbReference type="VEuPathDB" id="FungiDB:SDRG_15589"/>
<dbReference type="AlphaFoldDB" id="T0PME8"/>
<sequence length="72" mass="7663">MAALSSLTGDPSAIEKAMEKARLAMETTLADAKLVHAKFAAIEMMAQAREALKKAGATQEEIDMVAPLTMEI</sequence>
<dbReference type="Proteomes" id="UP000030762">
    <property type="component" value="Unassembled WGS sequence"/>
</dbReference>
<proteinExistence type="predicted"/>
<organism evidence="1 2">
    <name type="scientific">Saprolegnia diclina (strain VS20)</name>
    <dbReference type="NCBI Taxonomy" id="1156394"/>
    <lineage>
        <taxon>Eukaryota</taxon>
        <taxon>Sar</taxon>
        <taxon>Stramenopiles</taxon>
        <taxon>Oomycota</taxon>
        <taxon>Saprolegniomycetes</taxon>
        <taxon>Saprolegniales</taxon>
        <taxon>Saprolegniaceae</taxon>
        <taxon>Saprolegnia</taxon>
    </lineage>
</organism>
<dbReference type="RefSeq" id="XP_008619989.1">
    <property type="nucleotide sequence ID" value="XM_008621767.1"/>
</dbReference>
<evidence type="ECO:0000313" key="2">
    <source>
        <dbReference type="Proteomes" id="UP000030762"/>
    </source>
</evidence>
<protein>
    <submittedName>
        <fullName evidence="1">Uncharacterized protein</fullName>
    </submittedName>
</protein>
<dbReference type="EMBL" id="JH767227">
    <property type="protein sequence ID" value="EQC26559.1"/>
    <property type="molecule type" value="Genomic_DNA"/>
</dbReference>
<dbReference type="GeneID" id="19956316"/>
<evidence type="ECO:0000313" key="1">
    <source>
        <dbReference type="EMBL" id="EQC26559.1"/>
    </source>
</evidence>
<dbReference type="InParanoid" id="T0PME8"/>
<reference evidence="1 2" key="1">
    <citation type="submission" date="2012-04" db="EMBL/GenBank/DDBJ databases">
        <title>The Genome Sequence of Saprolegnia declina VS20.</title>
        <authorList>
            <consortium name="The Broad Institute Genome Sequencing Platform"/>
            <person name="Russ C."/>
            <person name="Nusbaum C."/>
            <person name="Tyler B."/>
            <person name="van West P."/>
            <person name="Dieguez-Uribeondo J."/>
            <person name="de Bruijn I."/>
            <person name="Tripathy S."/>
            <person name="Jiang R."/>
            <person name="Young S.K."/>
            <person name="Zeng Q."/>
            <person name="Gargeya S."/>
            <person name="Fitzgerald M."/>
            <person name="Haas B."/>
            <person name="Abouelleil A."/>
            <person name="Alvarado L."/>
            <person name="Arachchi H.M."/>
            <person name="Berlin A."/>
            <person name="Chapman S.B."/>
            <person name="Goldberg J."/>
            <person name="Griggs A."/>
            <person name="Gujja S."/>
            <person name="Hansen M."/>
            <person name="Howarth C."/>
            <person name="Imamovic A."/>
            <person name="Larimer J."/>
            <person name="McCowen C."/>
            <person name="Montmayeur A."/>
            <person name="Murphy C."/>
            <person name="Neiman D."/>
            <person name="Pearson M."/>
            <person name="Priest M."/>
            <person name="Roberts A."/>
            <person name="Saif S."/>
            <person name="Shea T."/>
            <person name="Sisk P."/>
            <person name="Sykes S."/>
            <person name="Wortman J."/>
            <person name="Nusbaum C."/>
            <person name="Birren B."/>
        </authorList>
    </citation>
    <scope>NUCLEOTIDE SEQUENCE [LARGE SCALE GENOMIC DNA]</scope>
    <source>
        <strain evidence="1 2">VS20</strain>
    </source>
</reference>
<keyword evidence="2" id="KW-1185">Reference proteome</keyword>